<dbReference type="GO" id="GO:0005886">
    <property type="term" value="C:plasma membrane"/>
    <property type="evidence" value="ECO:0007669"/>
    <property type="project" value="UniProtKB-SubCell"/>
</dbReference>
<dbReference type="EMBL" id="LGTQ01000005">
    <property type="protein sequence ID" value="KPM49200.1"/>
    <property type="molecule type" value="Genomic_DNA"/>
</dbReference>
<dbReference type="RefSeq" id="WP_055143171.1">
    <property type="nucleotide sequence ID" value="NZ_JXSZ01000005.1"/>
</dbReference>
<dbReference type="PANTHER" id="PTHR33452:SF1">
    <property type="entry name" value="INNER MEMBRANE PROTEIN YPHA-RELATED"/>
    <property type="match status" value="1"/>
</dbReference>
<comment type="caution">
    <text evidence="8">The sequence shown here is derived from an EMBL/GenBank/DDBJ whole genome shotgun (WGS) entry which is preliminary data.</text>
</comment>
<protein>
    <submittedName>
        <fullName evidence="8">DoxX family protein</fullName>
    </submittedName>
</protein>
<dbReference type="STRING" id="1605367.AFM12_00710"/>
<gene>
    <name evidence="8" type="ORF">AFM12_00710</name>
</gene>
<feature type="transmembrane region" description="Helical" evidence="7">
    <location>
        <begin position="20"/>
        <end position="38"/>
    </location>
</feature>
<comment type="similarity">
    <text evidence="2">Belongs to the DoxX family.</text>
</comment>
<keyword evidence="4 7" id="KW-0812">Transmembrane</keyword>
<keyword evidence="6 7" id="KW-0472">Membrane</keyword>
<accession>A0A0P7C4D8</accession>
<evidence type="ECO:0000256" key="6">
    <source>
        <dbReference type="ARBA" id="ARBA00023136"/>
    </source>
</evidence>
<proteinExistence type="inferred from homology"/>
<evidence type="ECO:0000313" key="9">
    <source>
        <dbReference type="Proteomes" id="UP000050454"/>
    </source>
</evidence>
<feature type="transmembrane region" description="Helical" evidence="7">
    <location>
        <begin position="58"/>
        <end position="76"/>
    </location>
</feature>
<evidence type="ECO:0000256" key="3">
    <source>
        <dbReference type="ARBA" id="ARBA00022475"/>
    </source>
</evidence>
<comment type="subcellular location">
    <subcellularLocation>
        <location evidence="1">Cell membrane</location>
        <topology evidence="1">Multi-pass membrane protein</topology>
    </subcellularLocation>
</comment>
<evidence type="ECO:0000256" key="5">
    <source>
        <dbReference type="ARBA" id="ARBA00022989"/>
    </source>
</evidence>
<reference evidence="8 9" key="1">
    <citation type="submission" date="2015-07" db="EMBL/GenBank/DDBJ databases">
        <title>The draft genome sequence of Leadbetterella sp. JN14-9.</title>
        <authorList>
            <person name="Liu Y."/>
            <person name="Du J."/>
            <person name="Shao Z."/>
        </authorList>
    </citation>
    <scope>NUCLEOTIDE SEQUENCE [LARGE SCALE GENOMIC DNA]</scope>
    <source>
        <strain evidence="8 9">JN14-9</strain>
    </source>
</reference>
<name>A0A0P7C4D8_9BACT</name>
<organism evidence="8 9">
    <name type="scientific">Jiulongibacter sediminis</name>
    <dbReference type="NCBI Taxonomy" id="1605367"/>
    <lineage>
        <taxon>Bacteria</taxon>
        <taxon>Pseudomonadati</taxon>
        <taxon>Bacteroidota</taxon>
        <taxon>Cytophagia</taxon>
        <taxon>Cytophagales</taxon>
        <taxon>Leadbetterellaceae</taxon>
        <taxon>Jiulongibacter</taxon>
    </lineage>
</organism>
<evidence type="ECO:0000313" key="8">
    <source>
        <dbReference type="EMBL" id="KPM49200.1"/>
    </source>
</evidence>
<evidence type="ECO:0000256" key="4">
    <source>
        <dbReference type="ARBA" id="ARBA00022692"/>
    </source>
</evidence>
<feature type="transmembrane region" description="Helical" evidence="7">
    <location>
        <begin position="83"/>
        <end position="101"/>
    </location>
</feature>
<evidence type="ECO:0000256" key="7">
    <source>
        <dbReference type="SAM" id="Phobius"/>
    </source>
</evidence>
<dbReference type="Pfam" id="PF07681">
    <property type="entry name" value="DoxX"/>
    <property type="match status" value="1"/>
</dbReference>
<dbReference type="Proteomes" id="UP000050454">
    <property type="component" value="Unassembled WGS sequence"/>
</dbReference>
<dbReference type="OrthoDB" id="9813193at2"/>
<dbReference type="InterPro" id="IPR051907">
    <property type="entry name" value="DoxX-like_oxidoreductase"/>
</dbReference>
<evidence type="ECO:0000256" key="1">
    <source>
        <dbReference type="ARBA" id="ARBA00004651"/>
    </source>
</evidence>
<feature type="transmembrane region" description="Helical" evidence="7">
    <location>
        <begin position="113"/>
        <end position="135"/>
    </location>
</feature>
<dbReference type="PANTHER" id="PTHR33452">
    <property type="entry name" value="OXIDOREDUCTASE CATD-RELATED"/>
    <property type="match status" value="1"/>
</dbReference>
<dbReference type="AlphaFoldDB" id="A0A0P7C4D8"/>
<keyword evidence="3" id="KW-1003">Cell membrane</keyword>
<keyword evidence="9" id="KW-1185">Reference proteome</keyword>
<evidence type="ECO:0000256" key="2">
    <source>
        <dbReference type="ARBA" id="ARBA00006679"/>
    </source>
</evidence>
<keyword evidence="5 7" id="KW-1133">Transmembrane helix</keyword>
<sequence length="144" mass="16238">MLKKFFKVTALPPYVDFAIFILRVGISILMITHGWAKLERAIGGNWGFADPIGVGEKTSLLLTIFSELICSILVLLGLFTRPALFFLIFTMCVVVFMVKLGDGIGEMEKGLLFLIPYLSLFIWGPGRYSLDYYIFGKTRKSVRN</sequence>
<dbReference type="InterPro" id="IPR032808">
    <property type="entry name" value="DoxX"/>
</dbReference>